<gene>
    <name evidence="2" type="ORF">PG996_011974</name>
</gene>
<keyword evidence="1" id="KW-0472">Membrane</keyword>
<name>A0ABR1U1J0_9PEZI</name>
<keyword evidence="1" id="KW-1133">Transmembrane helix</keyword>
<feature type="transmembrane region" description="Helical" evidence="1">
    <location>
        <begin position="20"/>
        <end position="43"/>
    </location>
</feature>
<reference evidence="2 3" key="1">
    <citation type="submission" date="2023-01" db="EMBL/GenBank/DDBJ databases">
        <title>Analysis of 21 Apiospora genomes using comparative genomics revels a genus with tremendous synthesis potential of carbohydrate active enzymes and secondary metabolites.</title>
        <authorList>
            <person name="Sorensen T."/>
        </authorList>
    </citation>
    <scope>NUCLEOTIDE SEQUENCE [LARGE SCALE GENOMIC DNA]</scope>
    <source>
        <strain evidence="2 3">CBS 83171</strain>
    </source>
</reference>
<sequence length="59" mass="6131">MPTGPIQEAVAPTQASPEWTISAIVSLIQLIAFVIFSLIGFMINIPLATSASLECGALS</sequence>
<evidence type="ECO:0000313" key="2">
    <source>
        <dbReference type="EMBL" id="KAK8052673.1"/>
    </source>
</evidence>
<organism evidence="2 3">
    <name type="scientific">Apiospora saccharicola</name>
    <dbReference type="NCBI Taxonomy" id="335842"/>
    <lineage>
        <taxon>Eukaryota</taxon>
        <taxon>Fungi</taxon>
        <taxon>Dikarya</taxon>
        <taxon>Ascomycota</taxon>
        <taxon>Pezizomycotina</taxon>
        <taxon>Sordariomycetes</taxon>
        <taxon>Xylariomycetidae</taxon>
        <taxon>Amphisphaeriales</taxon>
        <taxon>Apiosporaceae</taxon>
        <taxon>Apiospora</taxon>
    </lineage>
</organism>
<keyword evidence="1" id="KW-0812">Transmembrane</keyword>
<proteinExistence type="predicted"/>
<evidence type="ECO:0000256" key="1">
    <source>
        <dbReference type="SAM" id="Phobius"/>
    </source>
</evidence>
<accession>A0ABR1U1J0</accession>
<protein>
    <submittedName>
        <fullName evidence="2">Uncharacterized protein</fullName>
    </submittedName>
</protein>
<dbReference type="Proteomes" id="UP001446871">
    <property type="component" value="Unassembled WGS sequence"/>
</dbReference>
<comment type="caution">
    <text evidence="2">The sequence shown here is derived from an EMBL/GenBank/DDBJ whole genome shotgun (WGS) entry which is preliminary data.</text>
</comment>
<dbReference type="EMBL" id="JAQQWM010000008">
    <property type="protein sequence ID" value="KAK8052673.1"/>
    <property type="molecule type" value="Genomic_DNA"/>
</dbReference>
<keyword evidence="3" id="KW-1185">Reference proteome</keyword>
<evidence type="ECO:0000313" key="3">
    <source>
        <dbReference type="Proteomes" id="UP001446871"/>
    </source>
</evidence>